<name>A0A455W7H7_MARNT</name>
<evidence type="ECO:0000256" key="1">
    <source>
        <dbReference type="SAM" id="MobiDB-lite"/>
    </source>
</evidence>
<proteinExistence type="predicted"/>
<accession>A0A455W7H7</accession>
<dbReference type="EMBL" id="AP019537">
    <property type="protein sequence ID" value="BBJ05150.1"/>
    <property type="molecule type" value="Genomic_DNA"/>
</dbReference>
<evidence type="ECO:0000313" key="2">
    <source>
        <dbReference type="EMBL" id="BBJ05150.1"/>
    </source>
</evidence>
<reference evidence="2" key="1">
    <citation type="submission" date="2019-03" db="EMBL/GenBank/DDBJ databases">
        <title>Whole genome analysis of nitrate-reducing bacteria Marinobacter hydrocarbonoclasticus YB03.</title>
        <authorList>
            <person name="Azam A.H."/>
            <person name="Yuk S.R."/>
            <person name="Kamarisima K."/>
            <person name="Miyanaga K."/>
            <person name="Tanji Y."/>
        </authorList>
    </citation>
    <scope>NUCLEOTIDE SEQUENCE</scope>
    <source>
        <strain evidence="2">YB03</strain>
    </source>
</reference>
<gene>
    <name evidence="2" type="ORF">YBY_29990</name>
</gene>
<feature type="region of interest" description="Disordered" evidence="1">
    <location>
        <begin position="1"/>
        <end position="41"/>
    </location>
</feature>
<dbReference type="AlphaFoldDB" id="A0A455W7H7"/>
<feature type="compositionally biased region" description="Low complexity" evidence="1">
    <location>
        <begin position="21"/>
        <end position="34"/>
    </location>
</feature>
<organism evidence="2">
    <name type="scientific">Marinobacter nauticus</name>
    <name type="common">Marinobacter hydrocarbonoclasticus</name>
    <name type="synonym">Marinobacter aquaeolei</name>
    <dbReference type="NCBI Taxonomy" id="2743"/>
    <lineage>
        <taxon>Bacteria</taxon>
        <taxon>Pseudomonadati</taxon>
        <taxon>Pseudomonadota</taxon>
        <taxon>Gammaproteobacteria</taxon>
        <taxon>Pseudomonadales</taxon>
        <taxon>Marinobacteraceae</taxon>
        <taxon>Marinobacter</taxon>
    </lineage>
</organism>
<protein>
    <submittedName>
        <fullName evidence="2">Uncharacterized protein</fullName>
    </submittedName>
</protein>
<sequence length="41" mass="4449">MTKKTKLPQTGGQYERDKKGAPVPKAKPAKASTPKPTPEKE</sequence>